<keyword evidence="3" id="KW-1185">Reference proteome</keyword>
<reference evidence="2 3" key="1">
    <citation type="submission" date="2020-07" db="EMBL/GenBank/DDBJ databases">
        <title>Comparative genomics of pyrophilous fungi reveals a link between fire events and developmental genes.</title>
        <authorList>
            <consortium name="DOE Joint Genome Institute"/>
            <person name="Steindorff A.S."/>
            <person name="Carver A."/>
            <person name="Calhoun S."/>
            <person name="Stillman K."/>
            <person name="Liu H."/>
            <person name="Lipzen A."/>
            <person name="Pangilinan J."/>
            <person name="Labutti K."/>
            <person name="Bruns T.D."/>
            <person name="Grigoriev I.V."/>
        </authorList>
    </citation>
    <scope>NUCLEOTIDE SEQUENCE [LARGE SCALE GENOMIC DNA]</scope>
    <source>
        <strain evidence="2 3">CBS 144469</strain>
    </source>
</reference>
<evidence type="ECO:0000313" key="2">
    <source>
        <dbReference type="EMBL" id="KAF6754796.1"/>
    </source>
</evidence>
<dbReference type="EMBL" id="JACGCI010000033">
    <property type="protein sequence ID" value="KAF6754796.1"/>
    <property type="molecule type" value="Genomic_DNA"/>
</dbReference>
<feature type="region of interest" description="Disordered" evidence="1">
    <location>
        <begin position="1"/>
        <end position="105"/>
    </location>
</feature>
<feature type="compositionally biased region" description="Polar residues" evidence="1">
    <location>
        <begin position="83"/>
        <end position="100"/>
    </location>
</feature>
<dbReference type="AlphaFoldDB" id="A0A8H6HXM1"/>
<evidence type="ECO:0000313" key="3">
    <source>
        <dbReference type="Proteomes" id="UP000521943"/>
    </source>
</evidence>
<name>A0A8H6HXM1_9AGAR</name>
<evidence type="ECO:0000256" key="1">
    <source>
        <dbReference type="SAM" id="MobiDB-lite"/>
    </source>
</evidence>
<proteinExistence type="predicted"/>
<organism evidence="2 3">
    <name type="scientific">Ephemerocybe angulata</name>
    <dbReference type="NCBI Taxonomy" id="980116"/>
    <lineage>
        <taxon>Eukaryota</taxon>
        <taxon>Fungi</taxon>
        <taxon>Dikarya</taxon>
        <taxon>Basidiomycota</taxon>
        <taxon>Agaricomycotina</taxon>
        <taxon>Agaricomycetes</taxon>
        <taxon>Agaricomycetidae</taxon>
        <taxon>Agaricales</taxon>
        <taxon>Agaricineae</taxon>
        <taxon>Psathyrellaceae</taxon>
        <taxon>Ephemerocybe</taxon>
    </lineage>
</organism>
<sequence>MPRTRSKLRYQPPESLFTDSEDEHQDNMEDSTSHGIDSGTAKQGDGSNGGLTSNPEDWEPYPVSRALEANTLVQDGIARSRSHSANQESSQSTADSTNTPFYAPHYYTEADNEMADYQTRYPEIIGPPKKKRTLDDFGFGQRKRTCLVDERIVGEVQMTLRPHSKLFSPRRFDDAA</sequence>
<comment type="caution">
    <text evidence="2">The sequence shown here is derived from an EMBL/GenBank/DDBJ whole genome shotgun (WGS) entry which is preliminary data.</text>
</comment>
<protein>
    <submittedName>
        <fullName evidence="2">Uncharacterized protein</fullName>
    </submittedName>
</protein>
<gene>
    <name evidence="2" type="ORF">DFP72DRAFT_1068362</name>
</gene>
<dbReference type="Proteomes" id="UP000521943">
    <property type="component" value="Unassembled WGS sequence"/>
</dbReference>
<accession>A0A8H6HXM1</accession>